<dbReference type="AlphaFoldDB" id="A4CH82"/>
<dbReference type="Proteomes" id="UP000009049">
    <property type="component" value="Chromosome"/>
</dbReference>
<dbReference type="HOGENOM" id="CLU_1785424_0_0_10"/>
<evidence type="ECO:0008006" key="3">
    <source>
        <dbReference type="Google" id="ProtNLM"/>
    </source>
</evidence>
<dbReference type="KEGG" id="rbi:RB2501_05310"/>
<name>A4CH82_ROBBH</name>
<gene>
    <name evidence="1" type="ordered locus">RB2501_05310</name>
</gene>
<protein>
    <recommendedName>
        <fullName evidence="3">RiboL-PSP-HEPN domain-containing protein</fullName>
    </recommendedName>
</protein>
<evidence type="ECO:0000313" key="1">
    <source>
        <dbReference type="EMBL" id="EAR16290.1"/>
    </source>
</evidence>
<proteinExistence type="predicted"/>
<evidence type="ECO:0000313" key="2">
    <source>
        <dbReference type="Proteomes" id="UP000009049"/>
    </source>
</evidence>
<keyword evidence="2" id="KW-1185">Reference proteome</keyword>
<accession>A4CH82</accession>
<reference evidence="1 2" key="1">
    <citation type="journal article" date="2009" name="J. Bacteriol.">
        <title>Complete genome sequence of Robiginitalea biformata HTCC2501.</title>
        <authorList>
            <person name="Oh H.M."/>
            <person name="Giovannoni S.J."/>
            <person name="Lee K."/>
            <person name="Ferriera S."/>
            <person name="Johnson J."/>
            <person name="Cho J.C."/>
        </authorList>
    </citation>
    <scope>NUCLEOTIDE SEQUENCE [LARGE SCALE GENOMIC DNA]</scope>
    <source>
        <strain evidence="2">ATCC BAA-864 / HTCC2501 / KCTC 12146</strain>
    </source>
</reference>
<dbReference type="EMBL" id="CP001712">
    <property type="protein sequence ID" value="EAR16290.1"/>
    <property type="molecule type" value="Genomic_DNA"/>
</dbReference>
<organism evidence="1 2">
    <name type="scientific">Robiginitalea biformata (strain ATCC BAA-864 / DSM 15991 / KCTC 12146 / HTCC2501)</name>
    <dbReference type="NCBI Taxonomy" id="313596"/>
    <lineage>
        <taxon>Bacteria</taxon>
        <taxon>Pseudomonadati</taxon>
        <taxon>Bacteroidota</taxon>
        <taxon>Flavobacteriia</taxon>
        <taxon>Flavobacteriales</taxon>
        <taxon>Flavobacteriaceae</taxon>
        <taxon>Robiginitalea</taxon>
    </lineage>
</organism>
<sequence>MRSIQAWKMPSTKSDHLNDVWLLENPRKTKFSIQEIYQFRSMKVEDLIEKSIKSYLDFQSYNQPTDLAKAIQSSGLTVSDEIKELFPKLAPLMSRRHHIVHQADRNNKVGSGHHKYKSLNLREVKDWISTIDSFAELLIIEIHNG</sequence>